<feature type="region of interest" description="Disordered" evidence="1">
    <location>
        <begin position="1"/>
        <end position="21"/>
    </location>
</feature>
<dbReference type="OrthoDB" id="773117at2759"/>
<sequence>MENTVNMFQKKSETTRSPTRLQRRAPTALHLDHVPENPFLQQSCETVATTAIPLLSPLFVSPNLHTREEDDFRFPVGFTDKNGSQPSMDHKEGWQYSAKADNSNQMALLSMFQTKFVLVDQSQ</sequence>
<proteinExistence type="predicted"/>
<dbReference type="AlphaFoldDB" id="A0A6D2II30"/>
<dbReference type="PANTHER" id="PTHR33912:SF5">
    <property type="entry name" value="F22G5.17"/>
    <property type="match status" value="1"/>
</dbReference>
<dbReference type="Proteomes" id="UP000467841">
    <property type="component" value="Unassembled WGS sequence"/>
</dbReference>
<gene>
    <name evidence="2" type="ORF">MERR_LOCUS13546</name>
</gene>
<feature type="compositionally biased region" description="Polar residues" evidence="1">
    <location>
        <begin position="1"/>
        <end position="20"/>
    </location>
</feature>
<reference evidence="2" key="1">
    <citation type="submission" date="2020-01" db="EMBL/GenBank/DDBJ databases">
        <authorList>
            <person name="Mishra B."/>
        </authorList>
    </citation>
    <scope>NUCLEOTIDE SEQUENCE [LARGE SCALE GENOMIC DNA]</scope>
</reference>
<evidence type="ECO:0000313" key="2">
    <source>
        <dbReference type="EMBL" id="CAA7026311.1"/>
    </source>
</evidence>
<evidence type="ECO:0000313" key="3">
    <source>
        <dbReference type="Proteomes" id="UP000467841"/>
    </source>
</evidence>
<organism evidence="2 3">
    <name type="scientific">Microthlaspi erraticum</name>
    <dbReference type="NCBI Taxonomy" id="1685480"/>
    <lineage>
        <taxon>Eukaryota</taxon>
        <taxon>Viridiplantae</taxon>
        <taxon>Streptophyta</taxon>
        <taxon>Embryophyta</taxon>
        <taxon>Tracheophyta</taxon>
        <taxon>Spermatophyta</taxon>
        <taxon>Magnoliopsida</taxon>
        <taxon>eudicotyledons</taxon>
        <taxon>Gunneridae</taxon>
        <taxon>Pentapetalae</taxon>
        <taxon>rosids</taxon>
        <taxon>malvids</taxon>
        <taxon>Brassicales</taxon>
        <taxon>Brassicaceae</taxon>
        <taxon>Coluteocarpeae</taxon>
        <taxon>Microthlaspi</taxon>
    </lineage>
</organism>
<protein>
    <submittedName>
        <fullName evidence="2">Uncharacterized protein</fullName>
    </submittedName>
</protein>
<dbReference type="InterPro" id="IPR040381">
    <property type="entry name" value="At4g14450-like"/>
</dbReference>
<accession>A0A6D2II30</accession>
<keyword evidence="3" id="KW-1185">Reference proteome</keyword>
<dbReference type="EMBL" id="CACVBM020001051">
    <property type="protein sequence ID" value="CAA7026311.1"/>
    <property type="molecule type" value="Genomic_DNA"/>
</dbReference>
<dbReference type="PANTHER" id="PTHR33912">
    <property type="entry name" value="OS01G0939400 PROTEIN"/>
    <property type="match status" value="1"/>
</dbReference>
<name>A0A6D2II30_9BRAS</name>
<comment type="caution">
    <text evidence="2">The sequence shown here is derived from an EMBL/GenBank/DDBJ whole genome shotgun (WGS) entry which is preliminary data.</text>
</comment>
<evidence type="ECO:0000256" key="1">
    <source>
        <dbReference type="SAM" id="MobiDB-lite"/>
    </source>
</evidence>